<dbReference type="Pfam" id="PF12833">
    <property type="entry name" value="HTH_18"/>
    <property type="match status" value="1"/>
</dbReference>
<dbReference type="InterPro" id="IPR018060">
    <property type="entry name" value="HTH_AraC"/>
</dbReference>
<accession>A0A6N7LY33</accession>
<dbReference type="GO" id="GO:0005829">
    <property type="term" value="C:cytosol"/>
    <property type="evidence" value="ECO:0007669"/>
    <property type="project" value="TreeGrafter"/>
</dbReference>
<dbReference type="PROSITE" id="PS01124">
    <property type="entry name" value="HTH_ARAC_FAMILY_2"/>
    <property type="match status" value="1"/>
</dbReference>
<dbReference type="PANTHER" id="PTHR47894">
    <property type="entry name" value="HTH-TYPE TRANSCRIPTIONAL REGULATOR GADX"/>
    <property type="match status" value="1"/>
</dbReference>
<keyword evidence="1" id="KW-0805">Transcription regulation</keyword>
<dbReference type="EMBL" id="WIRE01000001">
    <property type="protein sequence ID" value="MQX52990.1"/>
    <property type="molecule type" value="Genomic_DNA"/>
</dbReference>
<evidence type="ECO:0000256" key="1">
    <source>
        <dbReference type="ARBA" id="ARBA00023015"/>
    </source>
</evidence>
<dbReference type="GO" id="GO:0003700">
    <property type="term" value="F:DNA-binding transcription factor activity"/>
    <property type="evidence" value="ECO:0007669"/>
    <property type="project" value="InterPro"/>
</dbReference>
<dbReference type="PANTHER" id="PTHR47894:SF4">
    <property type="entry name" value="HTH-TYPE TRANSCRIPTIONAL REGULATOR GADX"/>
    <property type="match status" value="1"/>
</dbReference>
<evidence type="ECO:0000256" key="2">
    <source>
        <dbReference type="ARBA" id="ARBA00023125"/>
    </source>
</evidence>
<dbReference type="Gene3D" id="1.10.10.60">
    <property type="entry name" value="Homeodomain-like"/>
    <property type="match status" value="1"/>
</dbReference>
<dbReference type="InterPro" id="IPR009057">
    <property type="entry name" value="Homeodomain-like_sf"/>
</dbReference>
<evidence type="ECO:0000259" key="4">
    <source>
        <dbReference type="PROSITE" id="PS01124"/>
    </source>
</evidence>
<keyword evidence="6" id="KW-1185">Reference proteome</keyword>
<comment type="caution">
    <text evidence="5">The sequence shown here is derived from an EMBL/GenBank/DDBJ whole genome shotgun (WGS) entry which is preliminary data.</text>
</comment>
<reference evidence="5 6" key="1">
    <citation type="submission" date="2019-10" db="EMBL/GenBank/DDBJ databases">
        <title>Alcanivorax sp.PA15-N-34 draft genome sequence.</title>
        <authorList>
            <person name="Liao X."/>
            <person name="Shao Z."/>
        </authorList>
    </citation>
    <scope>NUCLEOTIDE SEQUENCE [LARGE SCALE GENOMIC DNA]</scope>
    <source>
        <strain evidence="5 6">PA15-N-34</strain>
    </source>
</reference>
<organism evidence="5 6">
    <name type="scientific">Alcanivorax sediminis</name>
    <dbReference type="NCBI Taxonomy" id="2663008"/>
    <lineage>
        <taxon>Bacteria</taxon>
        <taxon>Pseudomonadati</taxon>
        <taxon>Pseudomonadota</taxon>
        <taxon>Gammaproteobacteria</taxon>
        <taxon>Oceanospirillales</taxon>
        <taxon>Alcanivoracaceae</taxon>
        <taxon>Alcanivorax</taxon>
    </lineage>
</organism>
<dbReference type="AlphaFoldDB" id="A0A6N7LY33"/>
<keyword evidence="3" id="KW-0804">Transcription</keyword>
<proteinExistence type="predicted"/>
<evidence type="ECO:0000313" key="6">
    <source>
        <dbReference type="Proteomes" id="UP000469421"/>
    </source>
</evidence>
<gene>
    <name evidence="5" type="ORF">GFN93_06985</name>
</gene>
<dbReference type="GO" id="GO:0000976">
    <property type="term" value="F:transcription cis-regulatory region binding"/>
    <property type="evidence" value="ECO:0007669"/>
    <property type="project" value="TreeGrafter"/>
</dbReference>
<protein>
    <submittedName>
        <fullName evidence="5">Helix-turn-helix domain-containing protein</fullName>
    </submittedName>
</protein>
<feature type="domain" description="HTH araC/xylS-type" evidence="4">
    <location>
        <begin position="232"/>
        <end position="330"/>
    </location>
</feature>
<dbReference type="InterPro" id="IPR032687">
    <property type="entry name" value="AraC-type_N"/>
</dbReference>
<evidence type="ECO:0000313" key="5">
    <source>
        <dbReference type="EMBL" id="MQX52990.1"/>
    </source>
</evidence>
<dbReference type="Proteomes" id="UP000469421">
    <property type="component" value="Unassembled WGS sequence"/>
</dbReference>
<dbReference type="Pfam" id="PF12625">
    <property type="entry name" value="Arabinose_bd"/>
    <property type="match status" value="1"/>
</dbReference>
<sequence length="333" mass="37156">MQDFARASALYGFDSLAEEYGLPHKALLKEVGLPENTLDHLQGLVSYRRFLALLELSAKQAGDPLFGLKLGLRQGITVLGPIVYLLNNASTVGEALSELRQYFHLHMGAAHVEVSAYGDKIQLAYRVLDPKQPGINHGAELALGVGRKMLKTLMGHNWTPHPMLLEHAPQAPLQAYRDVLGIVPRFNSDTTALLLDPEELELPLSEADPALHQLIRAHLDTLQRLSDLELPGYVSNLMRDLLPQGRVKVDQVAECMAMSRRTLQRRLGESGTSFQKVLDDTRQNMALRYLRDSQLQVTQLSDLLGYADLSAFSRAFTRWFGMPPSRWTPDNIG</sequence>
<keyword evidence="2" id="KW-0238">DNA-binding</keyword>
<dbReference type="RefSeq" id="WP_153500054.1">
    <property type="nucleotide sequence ID" value="NZ_JBMZXE010000079.1"/>
</dbReference>
<dbReference type="SUPFAM" id="SSF46689">
    <property type="entry name" value="Homeodomain-like"/>
    <property type="match status" value="1"/>
</dbReference>
<dbReference type="SMART" id="SM00342">
    <property type="entry name" value="HTH_ARAC"/>
    <property type="match status" value="1"/>
</dbReference>
<evidence type="ECO:0000256" key="3">
    <source>
        <dbReference type="ARBA" id="ARBA00023163"/>
    </source>
</evidence>
<name>A0A6N7LY33_9GAMM</name>